<comment type="caution">
    <text evidence="1">The sequence shown here is derived from an EMBL/GenBank/DDBJ whole genome shotgun (WGS) entry which is preliminary data.</text>
</comment>
<sequence>MTLIESNRTAWPAEGKVFPVSEIDIEVSAEPHPFHLAERERARESWQREIAANPHLFDGRMVLQRSIRIAEGRIAARAHIVAYSTFLWWRKTRGPGAYHIFGMPMLLSSDGALIAIRMGAHTANAGRVYSPGGSLEPEDVVDGRCDVAGNIAREVKEETGISLSEASAEPGWHAIHMAGTITVFRVFRLPATADEVVARVAAHIAADPHPEVDEALAIRGPEPHAHNYPEFIPPILDWLFTRRELRLAAELSG</sequence>
<dbReference type="AlphaFoldDB" id="A0A4R2BNP0"/>
<dbReference type="RefSeq" id="WP_132077528.1">
    <property type="nucleotide sequence ID" value="NZ_SLVU01000011.1"/>
</dbReference>
<name>A0A4R2BNP0_9HYPH</name>
<dbReference type="SUPFAM" id="SSF55811">
    <property type="entry name" value="Nudix"/>
    <property type="match status" value="1"/>
</dbReference>
<protein>
    <recommendedName>
        <fullName evidence="3">DNA mismatch repair protein MutT</fullName>
    </recommendedName>
</protein>
<gene>
    <name evidence="1" type="ORF">EV184_111251</name>
</gene>
<dbReference type="Gene3D" id="3.90.79.10">
    <property type="entry name" value="Nucleoside Triphosphate Pyrophosphohydrolase"/>
    <property type="match status" value="1"/>
</dbReference>
<reference evidence="1 2" key="1">
    <citation type="submission" date="2019-03" db="EMBL/GenBank/DDBJ databases">
        <title>Genomic Encyclopedia of Type Strains, Phase IV (KMG-V): Genome sequencing to study the core and pangenomes of soil and plant-associated prokaryotes.</title>
        <authorList>
            <person name="Whitman W."/>
        </authorList>
    </citation>
    <scope>NUCLEOTIDE SEQUENCE [LARGE SCALE GENOMIC DNA]</scope>
    <source>
        <strain evidence="1 2">23C40</strain>
    </source>
</reference>
<organism evidence="1 2">
    <name type="scientific">Sinorhizobium americanum</name>
    <dbReference type="NCBI Taxonomy" id="194963"/>
    <lineage>
        <taxon>Bacteria</taxon>
        <taxon>Pseudomonadati</taxon>
        <taxon>Pseudomonadota</taxon>
        <taxon>Alphaproteobacteria</taxon>
        <taxon>Hyphomicrobiales</taxon>
        <taxon>Rhizobiaceae</taxon>
        <taxon>Sinorhizobium/Ensifer group</taxon>
        <taxon>Sinorhizobium</taxon>
    </lineage>
</organism>
<dbReference type="Proteomes" id="UP000295043">
    <property type="component" value="Unassembled WGS sequence"/>
</dbReference>
<dbReference type="InterPro" id="IPR015797">
    <property type="entry name" value="NUDIX_hydrolase-like_dom_sf"/>
</dbReference>
<evidence type="ECO:0000313" key="2">
    <source>
        <dbReference type="Proteomes" id="UP000295043"/>
    </source>
</evidence>
<evidence type="ECO:0000313" key="1">
    <source>
        <dbReference type="EMBL" id="TCN29148.1"/>
    </source>
</evidence>
<dbReference type="EMBL" id="SLVU01000011">
    <property type="protein sequence ID" value="TCN29148.1"/>
    <property type="molecule type" value="Genomic_DNA"/>
</dbReference>
<proteinExistence type="predicted"/>
<accession>A0A4R2BNP0</accession>
<evidence type="ECO:0008006" key="3">
    <source>
        <dbReference type="Google" id="ProtNLM"/>
    </source>
</evidence>